<reference evidence="1 2" key="1">
    <citation type="journal article" date="2015" name="Stand. Genomic Sci.">
        <title>Genomic Encyclopedia of Bacterial and Archaeal Type Strains, Phase III: the genomes of soil and plant-associated and newly described type strains.</title>
        <authorList>
            <person name="Whitman W.B."/>
            <person name="Woyke T."/>
            <person name="Klenk H.P."/>
            <person name="Zhou Y."/>
            <person name="Lilburn T.G."/>
            <person name="Beck B.J."/>
            <person name="De Vos P."/>
            <person name="Vandamme P."/>
            <person name="Eisen J.A."/>
            <person name="Garrity G."/>
            <person name="Hugenholtz P."/>
            <person name="Kyrpides N.C."/>
        </authorList>
    </citation>
    <scope>NUCLEOTIDE SEQUENCE [LARGE SCALE GENOMIC DNA]</scope>
    <source>
        <strain evidence="1 2">VKM Ac-2572</strain>
    </source>
</reference>
<proteinExistence type="predicted"/>
<dbReference type="AlphaFoldDB" id="A0A4R2HSQ7"/>
<dbReference type="OrthoDB" id="4202214at2"/>
<accession>A0A4R2HSQ7</accession>
<dbReference type="Proteomes" id="UP000294508">
    <property type="component" value="Unassembled WGS sequence"/>
</dbReference>
<dbReference type="EMBL" id="SLWN01000003">
    <property type="protein sequence ID" value="TCO33005.1"/>
    <property type="molecule type" value="Genomic_DNA"/>
</dbReference>
<evidence type="ECO:0000313" key="1">
    <source>
        <dbReference type="EMBL" id="TCO33005.1"/>
    </source>
</evidence>
<sequence length="184" mass="20486">MTVLASHVYYFEVGAGVWRGNFTFHVTSWRRLTQSRVGLKHQLLVLAMHVTQRIGGAARLDSTILPQPTEGEFGVAENTVKISKLGFPLYLLRERYLLSGDGVGVTVEAAEQFGPLPRFMTRTFVYQAEIRDGGMASIYFMPLLGDEWTATYHVGSDRKTLKGDLVCDWARAKEVAQRVGGDST</sequence>
<organism evidence="1 2">
    <name type="scientific">Kribbella steppae</name>
    <dbReference type="NCBI Taxonomy" id="2512223"/>
    <lineage>
        <taxon>Bacteria</taxon>
        <taxon>Bacillati</taxon>
        <taxon>Actinomycetota</taxon>
        <taxon>Actinomycetes</taxon>
        <taxon>Propionibacteriales</taxon>
        <taxon>Kribbellaceae</taxon>
        <taxon>Kribbella</taxon>
    </lineage>
</organism>
<name>A0A4R2HSQ7_9ACTN</name>
<comment type="caution">
    <text evidence="1">The sequence shown here is derived from an EMBL/GenBank/DDBJ whole genome shotgun (WGS) entry which is preliminary data.</text>
</comment>
<keyword evidence="2" id="KW-1185">Reference proteome</keyword>
<evidence type="ECO:0000313" key="2">
    <source>
        <dbReference type="Proteomes" id="UP000294508"/>
    </source>
</evidence>
<protein>
    <submittedName>
        <fullName evidence="1">Uncharacterized protein</fullName>
    </submittedName>
</protein>
<gene>
    <name evidence="1" type="ORF">EV652_1034</name>
</gene>
<dbReference type="RefSeq" id="WP_132208515.1">
    <property type="nucleotide sequence ID" value="NZ_SLWN01000003.1"/>
</dbReference>